<keyword evidence="2" id="KW-1185">Reference proteome</keyword>
<reference evidence="1 2" key="1">
    <citation type="submission" date="2017-04" db="EMBL/GenBank/DDBJ databases">
        <title>Genome Sequence of the Model Brown-Rot Fungus Postia placenta SB12.</title>
        <authorList>
            <consortium name="DOE Joint Genome Institute"/>
            <person name="Gaskell J."/>
            <person name="Kersten P."/>
            <person name="Larrondo L.F."/>
            <person name="Canessa P."/>
            <person name="Martinez D."/>
            <person name="Hibbett D."/>
            <person name="Schmoll M."/>
            <person name="Kubicek C.P."/>
            <person name="Martinez A.T."/>
            <person name="Yadav J."/>
            <person name="Master E."/>
            <person name="Magnuson J.K."/>
            <person name="James T."/>
            <person name="Yaver D."/>
            <person name="Berka R."/>
            <person name="Labutti K."/>
            <person name="Lipzen A."/>
            <person name="Aerts A."/>
            <person name="Barry K."/>
            <person name="Henrissat B."/>
            <person name="Blanchette R."/>
            <person name="Grigoriev I."/>
            <person name="Cullen D."/>
        </authorList>
    </citation>
    <scope>NUCLEOTIDE SEQUENCE [LARGE SCALE GENOMIC DNA]</scope>
    <source>
        <strain evidence="1 2">MAD-698-R-SB12</strain>
    </source>
</reference>
<dbReference type="EMBL" id="KZ110596">
    <property type="protein sequence ID" value="OSX62553.1"/>
    <property type="molecule type" value="Genomic_DNA"/>
</dbReference>
<dbReference type="Proteomes" id="UP000194127">
    <property type="component" value="Unassembled WGS sequence"/>
</dbReference>
<protein>
    <submittedName>
        <fullName evidence="1">Uncharacterized protein</fullName>
    </submittedName>
</protein>
<dbReference type="RefSeq" id="XP_024339347.1">
    <property type="nucleotide sequence ID" value="XM_024488775.1"/>
</dbReference>
<accession>A0A1X6N275</accession>
<dbReference type="GeneID" id="36333724"/>
<name>A0A1X6N275_9APHY</name>
<gene>
    <name evidence="1" type="ORF">POSPLADRAFT_1180687</name>
</gene>
<dbReference type="AlphaFoldDB" id="A0A1X6N275"/>
<organism evidence="1 2">
    <name type="scientific">Postia placenta MAD-698-R-SB12</name>
    <dbReference type="NCBI Taxonomy" id="670580"/>
    <lineage>
        <taxon>Eukaryota</taxon>
        <taxon>Fungi</taxon>
        <taxon>Dikarya</taxon>
        <taxon>Basidiomycota</taxon>
        <taxon>Agaricomycotina</taxon>
        <taxon>Agaricomycetes</taxon>
        <taxon>Polyporales</taxon>
        <taxon>Adustoporiaceae</taxon>
        <taxon>Rhodonia</taxon>
    </lineage>
</organism>
<evidence type="ECO:0000313" key="2">
    <source>
        <dbReference type="Proteomes" id="UP000194127"/>
    </source>
</evidence>
<dbReference type="OrthoDB" id="2770705at2759"/>
<proteinExistence type="predicted"/>
<evidence type="ECO:0000313" key="1">
    <source>
        <dbReference type="EMBL" id="OSX62553.1"/>
    </source>
</evidence>
<sequence length="135" mass="14701">MSSSASQPSAAPTEWTNPSKPIRFVCSALVEVTRTRLPVPGFTDDDYAYLPQLATRLNGGELSLSDVSWQLGIQVTRERQVASAAIHAFTEAEWARVKDGDDEDAQADVGNDNALLRTCLNLDDPQNPLKLKSEA</sequence>